<accession>A0AAD4LFF0</accession>
<keyword evidence="3" id="KW-1185">Reference proteome</keyword>
<feature type="compositionally biased region" description="Pro residues" evidence="1">
    <location>
        <begin position="1"/>
        <end position="11"/>
    </location>
</feature>
<organism evidence="2 3">
    <name type="scientific">Lactarius akahatsu</name>
    <dbReference type="NCBI Taxonomy" id="416441"/>
    <lineage>
        <taxon>Eukaryota</taxon>
        <taxon>Fungi</taxon>
        <taxon>Dikarya</taxon>
        <taxon>Basidiomycota</taxon>
        <taxon>Agaricomycotina</taxon>
        <taxon>Agaricomycetes</taxon>
        <taxon>Russulales</taxon>
        <taxon>Russulaceae</taxon>
        <taxon>Lactarius</taxon>
    </lineage>
</organism>
<feature type="region of interest" description="Disordered" evidence="1">
    <location>
        <begin position="1"/>
        <end position="30"/>
    </location>
</feature>
<evidence type="ECO:0000313" key="3">
    <source>
        <dbReference type="Proteomes" id="UP001201163"/>
    </source>
</evidence>
<sequence length="189" mass="21058">MENQWPVPPTDPQYHHGIPPTTDRPGPAFQPNVPTYQRGEDNIVQNCSCPRCSEVQHTQAGPSTWYPVEQQDPRHVDNVVAPYHVNQDQDVVDNRDTAMIAPAHLWAQFAPPNTGRAQDNYVPAQERAGPSNIGLLQAPTLDTSIAESRRRLASRYLNNAEAHVSMIRLEPGTSGQFQVIITLEMTDAF</sequence>
<evidence type="ECO:0000313" key="2">
    <source>
        <dbReference type="EMBL" id="KAH8989560.1"/>
    </source>
</evidence>
<comment type="caution">
    <text evidence="2">The sequence shown here is derived from an EMBL/GenBank/DDBJ whole genome shotgun (WGS) entry which is preliminary data.</text>
</comment>
<evidence type="ECO:0000256" key="1">
    <source>
        <dbReference type="SAM" id="MobiDB-lite"/>
    </source>
</evidence>
<proteinExistence type="predicted"/>
<gene>
    <name evidence="2" type="ORF">EDB92DRAFT_1867888</name>
</gene>
<name>A0AAD4LFF0_9AGAM</name>
<dbReference type="EMBL" id="JAKELL010000036">
    <property type="protein sequence ID" value="KAH8989560.1"/>
    <property type="molecule type" value="Genomic_DNA"/>
</dbReference>
<reference evidence="2" key="1">
    <citation type="submission" date="2022-01" db="EMBL/GenBank/DDBJ databases">
        <title>Comparative genomics reveals a dynamic genome evolution in the ectomycorrhizal milk-cap (Lactarius) mushrooms.</title>
        <authorList>
            <consortium name="DOE Joint Genome Institute"/>
            <person name="Lebreton A."/>
            <person name="Tang N."/>
            <person name="Kuo A."/>
            <person name="LaButti K."/>
            <person name="Drula E."/>
            <person name="Barry K."/>
            <person name="Clum A."/>
            <person name="Lipzen A."/>
            <person name="Mousain D."/>
            <person name="Ng V."/>
            <person name="Wang R."/>
            <person name="Wang X."/>
            <person name="Dai Y."/>
            <person name="Henrissat B."/>
            <person name="Grigoriev I.V."/>
            <person name="Guerin-Laguette A."/>
            <person name="Yu F."/>
            <person name="Martin F.M."/>
        </authorList>
    </citation>
    <scope>NUCLEOTIDE SEQUENCE</scope>
    <source>
        <strain evidence="2">QP</strain>
    </source>
</reference>
<dbReference type="AlphaFoldDB" id="A0AAD4LFF0"/>
<protein>
    <submittedName>
        <fullName evidence="2">Uncharacterized protein</fullName>
    </submittedName>
</protein>
<dbReference type="Proteomes" id="UP001201163">
    <property type="component" value="Unassembled WGS sequence"/>
</dbReference>